<comment type="caution">
    <text evidence="14">The sequence shown here is derived from an EMBL/GenBank/DDBJ whole genome shotgun (WGS) entry which is preliminary data.</text>
</comment>
<dbReference type="InterPro" id="IPR011335">
    <property type="entry name" value="Restrct_endonuc-II-like"/>
</dbReference>
<evidence type="ECO:0000256" key="8">
    <source>
        <dbReference type="ARBA" id="ARBA00022801"/>
    </source>
</evidence>
<evidence type="ECO:0000256" key="7">
    <source>
        <dbReference type="ARBA" id="ARBA00022763"/>
    </source>
</evidence>
<dbReference type="SUPFAM" id="SSF52980">
    <property type="entry name" value="Restriction endonuclease-like"/>
    <property type="match status" value="1"/>
</dbReference>
<evidence type="ECO:0000256" key="3">
    <source>
        <dbReference type="ARBA" id="ARBA00022490"/>
    </source>
</evidence>
<accession>A0A1F4UL25</accession>
<dbReference type="GO" id="GO:0006281">
    <property type="term" value="P:DNA repair"/>
    <property type="evidence" value="ECO:0007669"/>
    <property type="project" value="UniProtKB-KW"/>
</dbReference>
<evidence type="ECO:0000256" key="9">
    <source>
        <dbReference type="ARBA" id="ARBA00022842"/>
    </source>
</evidence>
<dbReference type="GO" id="GO:0005737">
    <property type="term" value="C:cytoplasm"/>
    <property type="evidence" value="ECO:0007669"/>
    <property type="project" value="UniProtKB-SubCell"/>
</dbReference>
<evidence type="ECO:0000256" key="6">
    <source>
        <dbReference type="ARBA" id="ARBA00022759"/>
    </source>
</evidence>
<keyword evidence="10" id="KW-0233">DNA recombination</keyword>
<keyword evidence="4" id="KW-0540">Nuclease</keyword>
<dbReference type="GO" id="GO:0004519">
    <property type="term" value="F:endonuclease activity"/>
    <property type="evidence" value="ECO:0007669"/>
    <property type="project" value="UniProtKB-KW"/>
</dbReference>
<dbReference type="GO" id="GO:0006310">
    <property type="term" value="P:DNA recombination"/>
    <property type="evidence" value="ECO:0007669"/>
    <property type="project" value="UniProtKB-KW"/>
</dbReference>
<dbReference type="GO" id="GO:0003676">
    <property type="term" value="F:nucleic acid binding"/>
    <property type="evidence" value="ECO:0007669"/>
    <property type="project" value="InterPro"/>
</dbReference>
<evidence type="ECO:0000256" key="5">
    <source>
        <dbReference type="ARBA" id="ARBA00022723"/>
    </source>
</evidence>
<keyword evidence="3" id="KW-0963">Cytoplasm</keyword>
<comment type="similarity">
    <text evidence="12">Belongs to the RecU family.</text>
</comment>
<dbReference type="EMBL" id="MEUV01000032">
    <property type="protein sequence ID" value="OGC45500.1"/>
    <property type="molecule type" value="Genomic_DNA"/>
</dbReference>
<keyword evidence="9" id="KW-0460">Magnesium</keyword>
<organism evidence="14 15">
    <name type="scientific">candidate division WWE3 bacterium RBG_19FT_COMBO_34_6</name>
    <dbReference type="NCBI Taxonomy" id="1802612"/>
    <lineage>
        <taxon>Bacteria</taxon>
        <taxon>Katanobacteria</taxon>
    </lineage>
</organism>
<dbReference type="GO" id="GO:0016787">
    <property type="term" value="F:hydrolase activity"/>
    <property type="evidence" value="ECO:0007669"/>
    <property type="project" value="UniProtKB-KW"/>
</dbReference>
<protein>
    <recommendedName>
        <fullName evidence="13">Holliday junction resolvase RecU</fullName>
    </recommendedName>
</protein>
<gene>
    <name evidence="14" type="ORF">A2V49_04345</name>
</gene>
<dbReference type="AlphaFoldDB" id="A0A1F4UL25"/>
<dbReference type="GO" id="GO:0046872">
    <property type="term" value="F:metal ion binding"/>
    <property type="evidence" value="ECO:0007669"/>
    <property type="project" value="UniProtKB-KW"/>
</dbReference>
<comment type="subcellular location">
    <subcellularLocation>
        <location evidence="2">Cytoplasm</location>
    </subcellularLocation>
</comment>
<keyword evidence="5" id="KW-0479">Metal-binding</keyword>
<evidence type="ECO:0000256" key="2">
    <source>
        <dbReference type="ARBA" id="ARBA00004496"/>
    </source>
</evidence>
<comment type="cofactor">
    <cofactor evidence="1">
        <name>Mg(2+)</name>
        <dbReference type="ChEBI" id="CHEBI:18420"/>
    </cofactor>
</comment>
<dbReference type="InterPro" id="IPR011856">
    <property type="entry name" value="tRNA_endonuc-like_dom_sf"/>
</dbReference>
<evidence type="ECO:0000256" key="10">
    <source>
        <dbReference type="ARBA" id="ARBA00023172"/>
    </source>
</evidence>
<evidence type="ECO:0000256" key="11">
    <source>
        <dbReference type="ARBA" id="ARBA00023204"/>
    </source>
</evidence>
<dbReference type="InterPro" id="IPR004612">
    <property type="entry name" value="Resolv_RecU"/>
</dbReference>
<evidence type="ECO:0000256" key="13">
    <source>
        <dbReference type="ARBA" id="ARBA00029523"/>
    </source>
</evidence>
<evidence type="ECO:0000256" key="1">
    <source>
        <dbReference type="ARBA" id="ARBA00001946"/>
    </source>
</evidence>
<dbReference type="Proteomes" id="UP000178615">
    <property type="component" value="Unassembled WGS sequence"/>
</dbReference>
<proteinExistence type="inferred from homology"/>
<dbReference type="Pfam" id="PF03838">
    <property type="entry name" value="RecU"/>
    <property type="match status" value="1"/>
</dbReference>
<evidence type="ECO:0000256" key="4">
    <source>
        <dbReference type="ARBA" id="ARBA00022722"/>
    </source>
</evidence>
<evidence type="ECO:0000313" key="14">
    <source>
        <dbReference type="EMBL" id="OGC45500.1"/>
    </source>
</evidence>
<evidence type="ECO:0000313" key="15">
    <source>
        <dbReference type="Proteomes" id="UP000178615"/>
    </source>
</evidence>
<sequence>MKNDFENKIDLYLKSVKSSGKGIGFKNNPSRTHDGLYLAGEPFDYTVFTHKGCFCFDAKMTEKESWPFLRKDIKQGTNLYKIESLNDNNTCFFLIYFTKYRNYYYLPIKTFIKIYDSGRKNIKVQDCLSVKLEELLL</sequence>
<keyword evidence="8" id="KW-0378">Hydrolase</keyword>
<keyword evidence="11" id="KW-0234">DNA repair</keyword>
<keyword evidence="6" id="KW-0255">Endonuclease</keyword>
<name>A0A1F4UL25_UNCKA</name>
<keyword evidence="7" id="KW-0227">DNA damage</keyword>
<evidence type="ECO:0000256" key="12">
    <source>
        <dbReference type="ARBA" id="ARBA00023447"/>
    </source>
</evidence>
<reference evidence="14 15" key="1">
    <citation type="journal article" date="2016" name="Nat. Commun.">
        <title>Thousands of microbial genomes shed light on interconnected biogeochemical processes in an aquifer system.</title>
        <authorList>
            <person name="Anantharaman K."/>
            <person name="Brown C.T."/>
            <person name="Hug L.A."/>
            <person name="Sharon I."/>
            <person name="Castelle C.J."/>
            <person name="Probst A.J."/>
            <person name="Thomas B.C."/>
            <person name="Singh A."/>
            <person name="Wilkins M.J."/>
            <person name="Karaoz U."/>
            <person name="Brodie E.L."/>
            <person name="Williams K.H."/>
            <person name="Hubbard S.S."/>
            <person name="Banfield J.F."/>
        </authorList>
    </citation>
    <scope>NUCLEOTIDE SEQUENCE [LARGE SCALE GENOMIC DNA]</scope>
</reference>
<dbReference type="Gene3D" id="3.40.1350.10">
    <property type="match status" value="1"/>
</dbReference>